<gene>
    <name evidence="1" type="ORF">PR002_g6489</name>
</gene>
<accession>A0A6A3N1P7</accession>
<dbReference type="OrthoDB" id="10425173at2759"/>
<proteinExistence type="predicted"/>
<evidence type="ECO:0000313" key="2">
    <source>
        <dbReference type="Proteomes" id="UP000435112"/>
    </source>
</evidence>
<reference evidence="1 2" key="1">
    <citation type="submission" date="2018-09" db="EMBL/GenBank/DDBJ databases">
        <title>Genomic investigation of the strawberry pathogen Phytophthora fragariae indicates pathogenicity is determined by transcriptional variation in three key races.</title>
        <authorList>
            <person name="Adams T.M."/>
            <person name="Armitage A.D."/>
            <person name="Sobczyk M.K."/>
            <person name="Bates H.J."/>
            <person name="Dunwell J.M."/>
            <person name="Nellist C.F."/>
            <person name="Harrison R.J."/>
        </authorList>
    </citation>
    <scope>NUCLEOTIDE SEQUENCE [LARGE SCALE GENOMIC DNA]</scope>
    <source>
        <strain evidence="1 2">SCRP324</strain>
    </source>
</reference>
<sequence length="78" mass="8802">MDHQFSGSGMMVPRRWTCPSTWLKAKEQAVGLGRVSSVLGMPRDSGEQSRLPVPSSLAPSLVHFLLRRSMRRLHIHHL</sequence>
<protein>
    <submittedName>
        <fullName evidence="1">Uncharacterized protein</fullName>
    </submittedName>
</protein>
<organism evidence="1 2">
    <name type="scientific">Phytophthora rubi</name>
    <dbReference type="NCBI Taxonomy" id="129364"/>
    <lineage>
        <taxon>Eukaryota</taxon>
        <taxon>Sar</taxon>
        <taxon>Stramenopiles</taxon>
        <taxon>Oomycota</taxon>
        <taxon>Peronosporomycetes</taxon>
        <taxon>Peronosporales</taxon>
        <taxon>Peronosporaceae</taxon>
        <taxon>Phytophthora</taxon>
    </lineage>
</organism>
<dbReference type="Proteomes" id="UP000435112">
    <property type="component" value="Unassembled WGS sequence"/>
</dbReference>
<comment type="caution">
    <text evidence="1">The sequence shown here is derived from an EMBL/GenBank/DDBJ whole genome shotgun (WGS) entry which is preliminary data.</text>
</comment>
<evidence type="ECO:0000313" key="1">
    <source>
        <dbReference type="EMBL" id="KAE9037593.1"/>
    </source>
</evidence>
<dbReference type="AlphaFoldDB" id="A0A6A3N1P7"/>
<dbReference type="EMBL" id="QXFU01000293">
    <property type="protein sequence ID" value="KAE9037593.1"/>
    <property type="molecule type" value="Genomic_DNA"/>
</dbReference>
<name>A0A6A3N1P7_9STRA</name>